<accession>F8N8U4</accession>
<dbReference type="STRING" id="688246.Premu_0094"/>
<keyword evidence="2" id="KW-1185">Reference proteome</keyword>
<evidence type="ECO:0000313" key="2">
    <source>
        <dbReference type="Proteomes" id="UP000002772"/>
    </source>
</evidence>
<protein>
    <submittedName>
        <fullName evidence="1">Uncharacterized protein</fullName>
    </submittedName>
</protein>
<proteinExistence type="predicted"/>
<gene>
    <name evidence="1" type="ORF">Premu_0094</name>
</gene>
<organism evidence="1 2">
    <name type="scientific">Hallella multisaccharivorax DSM 17128</name>
    <dbReference type="NCBI Taxonomy" id="688246"/>
    <lineage>
        <taxon>Bacteria</taxon>
        <taxon>Pseudomonadati</taxon>
        <taxon>Bacteroidota</taxon>
        <taxon>Bacteroidia</taxon>
        <taxon>Bacteroidales</taxon>
        <taxon>Prevotellaceae</taxon>
        <taxon>Hallella</taxon>
    </lineage>
</organism>
<dbReference type="EMBL" id="GL945017">
    <property type="protein sequence ID" value="EGN55589.1"/>
    <property type="molecule type" value="Genomic_DNA"/>
</dbReference>
<name>F8N8U4_9BACT</name>
<dbReference type="Proteomes" id="UP000002772">
    <property type="component" value="Unassembled WGS sequence"/>
</dbReference>
<dbReference type="AlphaFoldDB" id="F8N8U4"/>
<reference evidence="2" key="1">
    <citation type="journal article" date="2011" name="Stand. Genomic Sci.">
        <title>Non-contiguous finished genome sequence of the opportunistic oral pathogen Prevotella multisaccharivorax type strain (PPPA20).</title>
        <authorList>
            <person name="Pati A."/>
            <person name="Gronow S."/>
            <person name="Lu M."/>
            <person name="Lapidus A."/>
            <person name="Nolan M."/>
            <person name="Lucas S."/>
            <person name="Hammon N."/>
            <person name="Deshpande S."/>
            <person name="Cheng J.F."/>
            <person name="Tapia R."/>
            <person name="Han C."/>
            <person name="Goodwin L."/>
            <person name="Pitluck S."/>
            <person name="Liolios K."/>
            <person name="Pagani I."/>
            <person name="Mavromatis K."/>
            <person name="Mikhailova N."/>
            <person name="Huntemann M."/>
            <person name="Chen A."/>
            <person name="Palaniappan K."/>
            <person name="Land M."/>
            <person name="Hauser L."/>
            <person name="Detter J.C."/>
            <person name="Brambilla E.M."/>
            <person name="Rohde M."/>
            <person name="Goker M."/>
            <person name="Woyke T."/>
            <person name="Bristow J."/>
            <person name="Eisen J.A."/>
            <person name="Markowitz V."/>
            <person name="Hugenholtz P."/>
            <person name="Kyrpides N.C."/>
            <person name="Klenk H.P."/>
            <person name="Ivanova N."/>
        </authorList>
    </citation>
    <scope>NUCLEOTIDE SEQUENCE [LARGE SCALE GENOMIC DNA]</scope>
    <source>
        <strain evidence="2">DSM 17128</strain>
    </source>
</reference>
<sequence length="52" mass="5869">MGILTTTRMGHQSDPYSFLFFAWLITLVTPRTWKDLLGMVFADGFAGSDNKL</sequence>
<evidence type="ECO:0000313" key="1">
    <source>
        <dbReference type="EMBL" id="EGN55589.1"/>
    </source>
</evidence>
<dbReference type="HOGENOM" id="CLU_3083224_0_0_10"/>